<reference evidence="2 3" key="1">
    <citation type="submission" date="2024-09" db="EMBL/GenBank/DDBJ databases">
        <authorList>
            <person name="Sun Q."/>
            <person name="Mori K."/>
        </authorList>
    </citation>
    <scope>NUCLEOTIDE SEQUENCE [LARGE SCALE GENOMIC DNA]</scope>
    <source>
        <strain evidence="2 3">CCM 7792</strain>
    </source>
</reference>
<dbReference type="Proteomes" id="UP001589773">
    <property type="component" value="Unassembled WGS sequence"/>
</dbReference>
<dbReference type="RefSeq" id="WP_379677698.1">
    <property type="nucleotide sequence ID" value="NZ_JBHLWP010000004.1"/>
</dbReference>
<evidence type="ECO:0000313" key="3">
    <source>
        <dbReference type="Proteomes" id="UP001589773"/>
    </source>
</evidence>
<sequence length="426" mass="47254">MTKRALLIAFHFPPQAASSGIQRTLSFSKHLGKFGWEPMVLSAHPRAYSQQNPSQLTSVPANLVVRRVFALDSKRHMGIKGRYLELLALPDRWISWWLGAVPAGLSLVKQYQPQVIWSTFPISTAHLIGLTLHRLTGLPWVADFRDPMLQRSYPSSTLQRKLYGWIERQTITRCSMAVFTTYSAMDAYRTRFPHLPASKFTVIENGYDEDGFDMSALPVPPTPQAATRRLTLLHSGVLYQTGRDPSAFLQALAMMKQSGRTDAARLRVVLRAPGEGAYVEALVHKYGVADIVEVAPPIPYREALHEMLAADGLIVFQGTPFNTQVPAKIYEYFRARKPIFGLVDSTGETARVMRDAGFHHQAAPENSEAIVSVLGQFIDLVAQGEAHIASDELVAGSSREHRAKQLATVLEQACGTQRAPAPALMR</sequence>
<feature type="domain" description="Glycosyltransferase subfamily 4-like N-terminal" evidence="1">
    <location>
        <begin position="25"/>
        <end position="209"/>
    </location>
</feature>
<comment type="caution">
    <text evidence="2">The sequence shown here is derived from an EMBL/GenBank/DDBJ whole genome shotgun (WGS) entry which is preliminary data.</text>
</comment>
<gene>
    <name evidence="2" type="ORF">ACFFJK_03370</name>
</gene>
<keyword evidence="2" id="KW-0808">Transferase</keyword>
<accession>A0ABV6FC61</accession>
<dbReference type="SUPFAM" id="SSF53756">
    <property type="entry name" value="UDP-Glycosyltransferase/glycogen phosphorylase"/>
    <property type="match status" value="1"/>
</dbReference>
<organism evidence="2 3">
    <name type="scientific">Massilia consociata</name>
    <dbReference type="NCBI Taxonomy" id="760117"/>
    <lineage>
        <taxon>Bacteria</taxon>
        <taxon>Pseudomonadati</taxon>
        <taxon>Pseudomonadota</taxon>
        <taxon>Betaproteobacteria</taxon>
        <taxon>Burkholderiales</taxon>
        <taxon>Oxalobacteraceae</taxon>
        <taxon>Telluria group</taxon>
        <taxon>Massilia</taxon>
    </lineage>
</organism>
<name>A0ABV6FC61_9BURK</name>
<dbReference type="Gene3D" id="3.40.50.2000">
    <property type="entry name" value="Glycogen Phosphorylase B"/>
    <property type="match status" value="2"/>
</dbReference>
<dbReference type="Pfam" id="PF13439">
    <property type="entry name" value="Glyco_transf_4"/>
    <property type="match status" value="1"/>
</dbReference>
<protein>
    <submittedName>
        <fullName evidence="2">Glycosyltransferase</fullName>
        <ecNumber evidence="2">2.4.-.-</ecNumber>
    </submittedName>
</protein>
<keyword evidence="3" id="KW-1185">Reference proteome</keyword>
<dbReference type="EMBL" id="JBHLWP010000004">
    <property type="protein sequence ID" value="MFC0250919.1"/>
    <property type="molecule type" value="Genomic_DNA"/>
</dbReference>
<dbReference type="GO" id="GO:0016757">
    <property type="term" value="F:glycosyltransferase activity"/>
    <property type="evidence" value="ECO:0007669"/>
    <property type="project" value="UniProtKB-KW"/>
</dbReference>
<proteinExistence type="predicted"/>
<evidence type="ECO:0000259" key="1">
    <source>
        <dbReference type="Pfam" id="PF13439"/>
    </source>
</evidence>
<evidence type="ECO:0000313" key="2">
    <source>
        <dbReference type="EMBL" id="MFC0250919.1"/>
    </source>
</evidence>
<keyword evidence="2" id="KW-0328">Glycosyltransferase</keyword>
<dbReference type="EC" id="2.4.-.-" evidence="2"/>
<dbReference type="InterPro" id="IPR028098">
    <property type="entry name" value="Glyco_trans_4-like_N"/>
</dbReference>